<reference evidence="1 2" key="1">
    <citation type="journal article" date="2016" name="Mol. Biol. Evol.">
        <title>Comparative Genomics of Early-Diverging Mushroom-Forming Fungi Provides Insights into the Origins of Lignocellulose Decay Capabilities.</title>
        <authorList>
            <person name="Nagy L.G."/>
            <person name="Riley R."/>
            <person name="Tritt A."/>
            <person name="Adam C."/>
            <person name="Daum C."/>
            <person name="Floudas D."/>
            <person name="Sun H."/>
            <person name="Yadav J.S."/>
            <person name="Pangilinan J."/>
            <person name="Larsson K.H."/>
            <person name="Matsuura K."/>
            <person name="Barry K."/>
            <person name="Labutti K."/>
            <person name="Kuo R."/>
            <person name="Ohm R.A."/>
            <person name="Bhattacharya S.S."/>
            <person name="Shirouzu T."/>
            <person name="Yoshinaga Y."/>
            <person name="Martin F.M."/>
            <person name="Grigoriev I.V."/>
            <person name="Hibbett D.S."/>
        </authorList>
    </citation>
    <scope>NUCLEOTIDE SEQUENCE [LARGE SCALE GENOMIC DNA]</scope>
    <source>
        <strain evidence="1 2">TUFC12733</strain>
    </source>
</reference>
<protein>
    <submittedName>
        <fullName evidence="1">Uncharacterized protein</fullName>
    </submittedName>
</protein>
<sequence>MARPCIRRHASLPRLLAFFHRLPQAPTQHSGLRALPAAQDAMSYAPIYLTASQGTQYLSTSSTTRSASVFHFPTDNSNLPGALWLPLLPPLRAKHR</sequence>
<dbReference type="EMBL" id="KV417305">
    <property type="protein sequence ID" value="KZO92957.1"/>
    <property type="molecule type" value="Genomic_DNA"/>
</dbReference>
<gene>
    <name evidence="1" type="ORF">CALVIDRAFT_284359</name>
</gene>
<keyword evidence="2" id="KW-1185">Reference proteome</keyword>
<evidence type="ECO:0000313" key="2">
    <source>
        <dbReference type="Proteomes" id="UP000076738"/>
    </source>
</evidence>
<dbReference type="AlphaFoldDB" id="A0A167IU03"/>
<evidence type="ECO:0000313" key="1">
    <source>
        <dbReference type="EMBL" id="KZO92957.1"/>
    </source>
</evidence>
<organism evidence="1 2">
    <name type="scientific">Calocera viscosa (strain TUFC12733)</name>
    <dbReference type="NCBI Taxonomy" id="1330018"/>
    <lineage>
        <taxon>Eukaryota</taxon>
        <taxon>Fungi</taxon>
        <taxon>Dikarya</taxon>
        <taxon>Basidiomycota</taxon>
        <taxon>Agaricomycotina</taxon>
        <taxon>Dacrymycetes</taxon>
        <taxon>Dacrymycetales</taxon>
        <taxon>Dacrymycetaceae</taxon>
        <taxon>Calocera</taxon>
    </lineage>
</organism>
<proteinExistence type="predicted"/>
<accession>A0A167IU03</accession>
<dbReference type="Proteomes" id="UP000076738">
    <property type="component" value="Unassembled WGS sequence"/>
</dbReference>
<name>A0A167IU03_CALVF</name>